<dbReference type="OrthoDB" id="10556790at2759"/>
<name>A0A812NXF6_9DINO</name>
<keyword evidence="2" id="KW-1185">Reference proteome</keyword>
<organism evidence="1 2">
    <name type="scientific">Symbiodinium natans</name>
    <dbReference type="NCBI Taxonomy" id="878477"/>
    <lineage>
        <taxon>Eukaryota</taxon>
        <taxon>Sar</taxon>
        <taxon>Alveolata</taxon>
        <taxon>Dinophyceae</taxon>
        <taxon>Suessiales</taxon>
        <taxon>Symbiodiniaceae</taxon>
        <taxon>Symbiodinium</taxon>
    </lineage>
</organism>
<dbReference type="Proteomes" id="UP000604046">
    <property type="component" value="Unassembled WGS sequence"/>
</dbReference>
<protein>
    <submittedName>
        <fullName evidence="1">Uncharacterized protein</fullName>
    </submittedName>
</protein>
<reference evidence="1" key="1">
    <citation type="submission" date="2021-02" db="EMBL/GenBank/DDBJ databases">
        <authorList>
            <person name="Dougan E. K."/>
            <person name="Rhodes N."/>
            <person name="Thang M."/>
            <person name="Chan C."/>
        </authorList>
    </citation>
    <scope>NUCLEOTIDE SEQUENCE</scope>
</reference>
<accession>A0A812NXF6</accession>
<gene>
    <name evidence="1" type="ORF">SNAT2548_LOCUS17020</name>
</gene>
<comment type="caution">
    <text evidence="1">The sequence shown here is derived from an EMBL/GenBank/DDBJ whole genome shotgun (WGS) entry which is preliminary data.</text>
</comment>
<evidence type="ECO:0000313" key="2">
    <source>
        <dbReference type="Proteomes" id="UP000604046"/>
    </source>
</evidence>
<dbReference type="AlphaFoldDB" id="A0A812NXF6"/>
<sequence length="74" mass="8184">MLAALLSGHLAKYTKEALLSSPAFCRFAQESSRRAQGAFDEAMRTAQPMIEKAVERSQQTIRELERKAGNGSKN</sequence>
<evidence type="ECO:0000313" key="1">
    <source>
        <dbReference type="EMBL" id="CAE7325124.1"/>
    </source>
</evidence>
<proteinExistence type="predicted"/>
<dbReference type="EMBL" id="CAJNDS010002099">
    <property type="protein sequence ID" value="CAE7325124.1"/>
    <property type="molecule type" value="Genomic_DNA"/>
</dbReference>